<sequence length="243" mass="26806">MEGKMGTASDMFMQEQQAKLEFTQAITRLRSCCDTANSPQFFTAFDATTEAALRFGTCELRIRRAERLDALGLAAAGAKRLKSTALSNNKLGLAALRGVRPFVDELANTRSTQEQLASWRKSSPDLRAEWREQISQVNVSAENARHLVRIMDECCEAIDKAGAAGLGQHLSATLDELEEQRRAPNRGTQEASFPWWKIVLAAIVLGLAAWSVYELITRGAPWWDFFLVALAATLMILVVALGC</sequence>
<evidence type="ECO:0000313" key="2">
    <source>
        <dbReference type="EMBL" id="QSQ25917.1"/>
    </source>
</evidence>
<keyword evidence="1" id="KW-0472">Membrane</keyword>
<keyword evidence="3" id="KW-1185">Reference proteome</keyword>
<keyword evidence="1" id="KW-1133">Transmembrane helix</keyword>
<evidence type="ECO:0000256" key="1">
    <source>
        <dbReference type="SAM" id="Phobius"/>
    </source>
</evidence>
<dbReference type="RefSeq" id="WP_206727468.1">
    <property type="nucleotide sequence ID" value="NZ_CP071090.1"/>
</dbReference>
<feature type="transmembrane region" description="Helical" evidence="1">
    <location>
        <begin position="195"/>
        <end position="213"/>
    </location>
</feature>
<feature type="transmembrane region" description="Helical" evidence="1">
    <location>
        <begin position="225"/>
        <end position="242"/>
    </location>
</feature>
<dbReference type="Proteomes" id="UP000662747">
    <property type="component" value="Chromosome"/>
</dbReference>
<keyword evidence="1" id="KW-0812">Transmembrane</keyword>
<protein>
    <submittedName>
        <fullName evidence="2">Uncharacterized protein</fullName>
    </submittedName>
</protein>
<organism evidence="2 3">
    <name type="scientific">Pyxidicoccus parkwayensis</name>
    <dbReference type="NCBI Taxonomy" id="2813578"/>
    <lineage>
        <taxon>Bacteria</taxon>
        <taxon>Pseudomonadati</taxon>
        <taxon>Myxococcota</taxon>
        <taxon>Myxococcia</taxon>
        <taxon>Myxococcales</taxon>
        <taxon>Cystobacterineae</taxon>
        <taxon>Myxococcaceae</taxon>
        <taxon>Pyxidicoccus</taxon>
    </lineage>
</organism>
<gene>
    <name evidence="2" type="ORF">JY651_13715</name>
</gene>
<accession>A0ABX7P694</accession>
<name>A0ABX7P694_9BACT</name>
<dbReference type="EMBL" id="CP071090">
    <property type="protein sequence ID" value="QSQ25917.1"/>
    <property type="molecule type" value="Genomic_DNA"/>
</dbReference>
<reference evidence="2 3" key="1">
    <citation type="submission" date="2021-02" db="EMBL/GenBank/DDBJ databases">
        <title>De Novo genome assembly of isolated myxobacteria.</title>
        <authorList>
            <person name="Stevens D.C."/>
        </authorList>
    </citation>
    <scope>NUCLEOTIDE SEQUENCE [LARGE SCALE GENOMIC DNA]</scope>
    <source>
        <strain evidence="3">SCPEA02</strain>
    </source>
</reference>
<evidence type="ECO:0000313" key="3">
    <source>
        <dbReference type="Proteomes" id="UP000662747"/>
    </source>
</evidence>
<proteinExistence type="predicted"/>